<reference evidence="1 2" key="1">
    <citation type="journal article" date="2019" name="Commun. Biol.">
        <title>The bagworm genome reveals a unique fibroin gene that provides high tensile strength.</title>
        <authorList>
            <person name="Kono N."/>
            <person name="Nakamura H."/>
            <person name="Ohtoshi R."/>
            <person name="Tomita M."/>
            <person name="Numata K."/>
            <person name="Arakawa K."/>
        </authorList>
    </citation>
    <scope>NUCLEOTIDE SEQUENCE [LARGE SCALE GENOMIC DNA]</scope>
</reference>
<comment type="caution">
    <text evidence="1">The sequence shown here is derived from an EMBL/GenBank/DDBJ whole genome shotgun (WGS) entry which is preliminary data.</text>
</comment>
<keyword evidence="2" id="KW-1185">Reference proteome</keyword>
<proteinExistence type="predicted"/>
<gene>
    <name evidence="1" type="ORF">EVAR_92834_1</name>
</gene>
<organism evidence="1 2">
    <name type="scientific">Eumeta variegata</name>
    <name type="common">Bagworm moth</name>
    <name type="synonym">Eumeta japonica</name>
    <dbReference type="NCBI Taxonomy" id="151549"/>
    <lineage>
        <taxon>Eukaryota</taxon>
        <taxon>Metazoa</taxon>
        <taxon>Ecdysozoa</taxon>
        <taxon>Arthropoda</taxon>
        <taxon>Hexapoda</taxon>
        <taxon>Insecta</taxon>
        <taxon>Pterygota</taxon>
        <taxon>Neoptera</taxon>
        <taxon>Endopterygota</taxon>
        <taxon>Lepidoptera</taxon>
        <taxon>Glossata</taxon>
        <taxon>Ditrysia</taxon>
        <taxon>Tineoidea</taxon>
        <taxon>Psychidae</taxon>
        <taxon>Oiketicinae</taxon>
        <taxon>Eumeta</taxon>
    </lineage>
</organism>
<protein>
    <submittedName>
        <fullName evidence="1">Uncharacterized protein</fullName>
    </submittedName>
</protein>
<sequence>MSHSTGSESTIKSLFCDCLTTSTAGGAEARVINDNKVESRGTSDSLATDATIIESYPTNVNQRSCTIDKVVSGHTCLVCLKDNPPQSLTRTRTVARLRIKHPTFDMCENTSADGLVVEIGAFRLQSVTFEFWQIG</sequence>
<evidence type="ECO:0000313" key="2">
    <source>
        <dbReference type="Proteomes" id="UP000299102"/>
    </source>
</evidence>
<evidence type="ECO:0000313" key="1">
    <source>
        <dbReference type="EMBL" id="GBP11294.1"/>
    </source>
</evidence>
<accession>A0A4C1TAX1</accession>
<dbReference type="AlphaFoldDB" id="A0A4C1TAX1"/>
<name>A0A4C1TAX1_EUMVA</name>
<dbReference type="Proteomes" id="UP000299102">
    <property type="component" value="Unassembled WGS sequence"/>
</dbReference>
<dbReference type="EMBL" id="BGZK01000046">
    <property type="protein sequence ID" value="GBP11294.1"/>
    <property type="molecule type" value="Genomic_DNA"/>
</dbReference>